<evidence type="ECO:0000256" key="12">
    <source>
        <dbReference type="ARBA" id="ARBA00040705"/>
    </source>
</evidence>
<feature type="transmembrane region" description="Helical" evidence="13">
    <location>
        <begin position="820"/>
        <end position="840"/>
    </location>
</feature>
<feature type="transmembrane region" description="Helical" evidence="13">
    <location>
        <begin position="754"/>
        <end position="775"/>
    </location>
</feature>
<organism evidence="15 16">
    <name type="scientific">Oryzias latipes</name>
    <name type="common">Japanese rice fish</name>
    <name type="synonym">Japanese killifish</name>
    <dbReference type="NCBI Taxonomy" id="8090"/>
    <lineage>
        <taxon>Eukaryota</taxon>
        <taxon>Metazoa</taxon>
        <taxon>Chordata</taxon>
        <taxon>Craniata</taxon>
        <taxon>Vertebrata</taxon>
        <taxon>Euteleostomi</taxon>
        <taxon>Actinopterygii</taxon>
        <taxon>Neopterygii</taxon>
        <taxon>Teleostei</taxon>
        <taxon>Neoteleostei</taxon>
        <taxon>Acanthomorphata</taxon>
        <taxon>Ovalentaria</taxon>
        <taxon>Atherinomorphae</taxon>
        <taxon>Beloniformes</taxon>
        <taxon>Adrianichthyidae</taxon>
        <taxon>Oryziinae</taxon>
        <taxon>Oryzias</taxon>
    </lineage>
</organism>
<feature type="domain" description="G-protein coupled receptors family 3 profile" evidence="14">
    <location>
        <begin position="591"/>
        <end position="857"/>
    </location>
</feature>
<keyword evidence="4" id="KW-0732">Signal</keyword>
<evidence type="ECO:0000256" key="8">
    <source>
        <dbReference type="ARBA" id="ARBA00023170"/>
    </source>
</evidence>
<dbReference type="InParanoid" id="H2LH38"/>
<dbReference type="GO" id="GO:0050917">
    <property type="term" value="P:sensory perception of umami taste"/>
    <property type="evidence" value="ECO:0000318"/>
    <property type="project" value="GO_Central"/>
</dbReference>
<reference evidence="15 16" key="1">
    <citation type="journal article" date="2007" name="Nature">
        <title>The medaka draft genome and insights into vertebrate genome evolution.</title>
        <authorList>
            <person name="Kasahara M."/>
            <person name="Naruse K."/>
            <person name="Sasaki S."/>
            <person name="Nakatani Y."/>
            <person name="Qu W."/>
            <person name="Ahsan B."/>
            <person name="Yamada T."/>
            <person name="Nagayasu Y."/>
            <person name="Doi K."/>
            <person name="Kasai Y."/>
            <person name="Jindo T."/>
            <person name="Kobayashi D."/>
            <person name="Shimada A."/>
            <person name="Toyoda A."/>
            <person name="Kuroki Y."/>
            <person name="Fujiyama A."/>
            <person name="Sasaki T."/>
            <person name="Shimizu A."/>
            <person name="Asakawa S."/>
            <person name="Shimizu N."/>
            <person name="Hashimoto S."/>
            <person name="Yang J."/>
            <person name="Lee Y."/>
            <person name="Matsushima K."/>
            <person name="Sugano S."/>
            <person name="Sakaizumi M."/>
            <person name="Narita T."/>
            <person name="Ohishi K."/>
            <person name="Haga S."/>
            <person name="Ohta F."/>
            <person name="Nomoto H."/>
            <person name="Nogata K."/>
            <person name="Morishita T."/>
            <person name="Endo T."/>
            <person name="Shin-I T."/>
            <person name="Takeda H."/>
            <person name="Morishita S."/>
            <person name="Kohara Y."/>
        </authorList>
    </citation>
    <scope>NUCLEOTIDE SEQUENCE [LARGE SCALE GENOMIC DNA]</scope>
    <source>
        <strain evidence="15 16">Hd-rR</strain>
    </source>
</reference>
<evidence type="ECO:0000256" key="5">
    <source>
        <dbReference type="ARBA" id="ARBA00022989"/>
    </source>
</evidence>
<dbReference type="GeneTree" id="ENSGT00940000160679"/>
<evidence type="ECO:0000256" key="11">
    <source>
        <dbReference type="ARBA" id="ARBA00038492"/>
    </source>
</evidence>
<reference evidence="15" key="2">
    <citation type="submission" date="2025-08" db="UniProtKB">
        <authorList>
            <consortium name="Ensembl"/>
        </authorList>
    </citation>
    <scope>IDENTIFICATION</scope>
    <source>
        <strain evidence="15">Hd-rR</strain>
    </source>
</reference>
<dbReference type="InterPro" id="IPR000337">
    <property type="entry name" value="GPCR_3"/>
</dbReference>
<dbReference type="Proteomes" id="UP000001038">
    <property type="component" value="Chromosome 5"/>
</dbReference>
<evidence type="ECO:0000313" key="16">
    <source>
        <dbReference type="Proteomes" id="UP000001038"/>
    </source>
</evidence>
<evidence type="ECO:0000256" key="10">
    <source>
        <dbReference type="ARBA" id="ARBA00023224"/>
    </source>
</evidence>
<dbReference type="GO" id="GO:0005886">
    <property type="term" value="C:plasma membrane"/>
    <property type="evidence" value="ECO:0000318"/>
    <property type="project" value="GO_Central"/>
</dbReference>
<dbReference type="FunFam" id="2.10.50.30:FF:000004">
    <property type="entry name" value="Taste receptor type 1 member 3-like protein"/>
    <property type="match status" value="1"/>
</dbReference>
<feature type="transmembrane region" description="Helical" evidence="13">
    <location>
        <begin position="21"/>
        <end position="42"/>
    </location>
</feature>
<dbReference type="PROSITE" id="PS50259">
    <property type="entry name" value="G_PROTEIN_RECEP_F3_4"/>
    <property type="match status" value="1"/>
</dbReference>
<evidence type="ECO:0000313" key="15">
    <source>
        <dbReference type="Ensembl" id="ENSORLP00000005292.2"/>
    </source>
</evidence>
<gene>
    <name evidence="15" type="primary">tas1r3</name>
</gene>
<evidence type="ECO:0000256" key="6">
    <source>
        <dbReference type="ARBA" id="ARBA00023040"/>
    </source>
</evidence>
<dbReference type="InterPro" id="IPR028082">
    <property type="entry name" value="Peripla_BP_I"/>
</dbReference>
<evidence type="ECO:0000256" key="4">
    <source>
        <dbReference type="ARBA" id="ARBA00022729"/>
    </source>
</evidence>
<dbReference type="CDD" id="cd15290">
    <property type="entry name" value="7tmC_TAS1R3"/>
    <property type="match status" value="1"/>
</dbReference>
<proteinExistence type="inferred from homology"/>
<dbReference type="Bgee" id="ENSORLG00000004226">
    <property type="expression patterns" value="Expressed in mesonephros and 1 other cell type or tissue"/>
</dbReference>
<dbReference type="Gene3D" id="2.10.50.30">
    <property type="entry name" value="GPCR, family 3, nine cysteines domain"/>
    <property type="match status" value="1"/>
</dbReference>
<dbReference type="STRING" id="8090.ENSORLP00000005292"/>
<sequence length="880" mass="97863">MYEYFMVLSHICYRSPVSLSISQLIAVMALCFLLLAVCWLLRPGCSSPNWFNNISTDLFSMPGDVKLGGLFPIKEQSNEVSNDLTKLNSVSCDSLNKDGLGRALVMKYAVEEINANSQLLPGVKLGYKIYNTCRHSAVIVRPALSFLTEKSNGTLSVECNYTDYETDMVAVIGPQSSEMVTVIGKLLGFFLMPQISFGATSDKFSDSLVYPSFFRTVPSDIRQVDAMVQLIKKFNWNWVAVVGSEEEYGQQGVQQFSKKAEDMGVCVAYQGLIPIYDDPKPAIQTIINNIQTTEVKVVVVFSLVSPAVSFFEEVIKKNLTGVWIASSSWAISDKVYSLPNIERIGTVIGFIDETETLELLYPFTEVLFKKIHEASPTEKPEDPYNPCPECWSLSPANVSLVKEESVQRTAFSVYAAVYTVAHALHKLLECNSAACKWSSSTRLYPWKLLEVLKEFSVNISNTSLKFDQNGNPNIGYSVIQRSWERNTHLYPSVGSYRSANLSINESLFKWYTNNSEKPESTCSKNCQIGQVRRVKGFHSCCFDCIDCLEGTYQANQDDLQCTTCPDRQWSSIRSNSCIAPSFDVLEWGAPVSLYLIVAGVILLICQGSVFVLFLMHRGTPVVLASGGALTFATLLSLMGACLSLLLFFGQPGDVVCHIQLPLISIFQTVALSVILAVSLQLLLVTEFPKSVAPHLRTLRGPGSWVFVLICCLVQAGLCGWFVQDVPSLSEYKNNMTINFLHSFLACPVPSEKLAIMQGLNGSMALVSFMCTFMAVKPLHQYNLARDITFSTLIYCVTWVIFIPLYTGFSTSQSTDHKKRSIAHVSFTLVGISALVLAYYLPKCFLLLRKPNLNTPQQFCTFLEGVPPTQTEEEPQPRQEK</sequence>
<dbReference type="Gene3D" id="3.40.50.2300">
    <property type="match status" value="2"/>
</dbReference>
<dbReference type="PANTHER" id="PTHR24061:SF435">
    <property type="entry name" value="TASTE RECEPTOR TYPE 1 MEMBER 3"/>
    <property type="match status" value="1"/>
</dbReference>
<dbReference type="SUPFAM" id="SSF53822">
    <property type="entry name" value="Periplasmic binding protein-like I"/>
    <property type="match status" value="1"/>
</dbReference>
<dbReference type="InterPro" id="IPR001828">
    <property type="entry name" value="ANF_lig-bd_rcpt"/>
</dbReference>
<dbReference type="InterPro" id="IPR000068">
    <property type="entry name" value="GPCR_3_Ca_sens_rcpt-rel"/>
</dbReference>
<keyword evidence="6" id="KW-0297">G-protein coupled receptor</keyword>
<keyword evidence="8" id="KW-0675">Receptor</keyword>
<keyword evidence="3 13" id="KW-0812">Transmembrane</keyword>
<dbReference type="GO" id="GO:0004930">
    <property type="term" value="F:G protein-coupled receptor activity"/>
    <property type="evidence" value="ECO:0000318"/>
    <property type="project" value="GO_Central"/>
</dbReference>
<dbReference type="Pfam" id="PF00003">
    <property type="entry name" value="7tm_3"/>
    <property type="match status" value="1"/>
</dbReference>
<protein>
    <recommendedName>
        <fullName evidence="12">Taste receptor type 1 member 3</fullName>
    </recommendedName>
</protein>
<feature type="transmembrane region" description="Helical" evidence="13">
    <location>
        <begin position="787"/>
        <end position="808"/>
    </location>
</feature>
<feature type="transmembrane region" description="Helical" evidence="13">
    <location>
        <begin position="660"/>
        <end position="683"/>
    </location>
</feature>
<dbReference type="eggNOG" id="KOG1056">
    <property type="taxonomic scope" value="Eukaryota"/>
</dbReference>
<dbReference type="AlphaFoldDB" id="H2LH38"/>
<evidence type="ECO:0000256" key="9">
    <source>
        <dbReference type="ARBA" id="ARBA00023180"/>
    </source>
</evidence>
<feature type="transmembrane region" description="Helical" evidence="13">
    <location>
        <begin position="621"/>
        <end position="648"/>
    </location>
</feature>
<keyword evidence="10" id="KW-0807">Transducer</keyword>
<keyword evidence="7 13" id="KW-0472">Membrane</keyword>
<dbReference type="InterPro" id="IPR038550">
    <property type="entry name" value="GPCR_3_9-Cys_sf"/>
</dbReference>
<name>H2LH38_ORYLA</name>
<evidence type="ECO:0000256" key="2">
    <source>
        <dbReference type="ARBA" id="ARBA00022475"/>
    </source>
</evidence>
<evidence type="ECO:0000256" key="13">
    <source>
        <dbReference type="SAM" id="Phobius"/>
    </source>
</evidence>
<dbReference type="PRINTS" id="PR00248">
    <property type="entry name" value="GPCRMGR"/>
</dbReference>
<keyword evidence="9" id="KW-0325">Glycoprotein</keyword>
<dbReference type="Pfam" id="PF01094">
    <property type="entry name" value="ANF_receptor"/>
    <property type="match status" value="1"/>
</dbReference>
<keyword evidence="5 13" id="KW-1133">Transmembrane helix</keyword>
<keyword evidence="2" id="KW-1003">Cell membrane</keyword>
<reference evidence="15" key="3">
    <citation type="submission" date="2025-09" db="UniProtKB">
        <authorList>
            <consortium name="Ensembl"/>
        </authorList>
    </citation>
    <scope>IDENTIFICATION</scope>
    <source>
        <strain evidence="15">Hd-rR</strain>
    </source>
</reference>
<dbReference type="HOGENOM" id="CLU_005389_1_0_1"/>
<evidence type="ECO:0000256" key="3">
    <source>
        <dbReference type="ARBA" id="ARBA00022692"/>
    </source>
</evidence>
<dbReference type="GO" id="GO:0050916">
    <property type="term" value="P:sensory perception of sweet taste"/>
    <property type="evidence" value="ECO:0000318"/>
    <property type="project" value="GO_Central"/>
</dbReference>
<dbReference type="FunFam" id="3.40.50.2300:FF:000016">
    <property type="entry name" value="Taste 1 receptor member 2"/>
    <property type="match status" value="1"/>
</dbReference>
<dbReference type="PANTHER" id="PTHR24061">
    <property type="entry name" value="CALCIUM-SENSING RECEPTOR-RELATED"/>
    <property type="match status" value="1"/>
</dbReference>
<accession>H2LH38</accession>
<evidence type="ECO:0000259" key="14">
    <source>
        <dbReference type="PROSITE" id="PS50259"/>
    </source>
</evidence>
<keyword evidence="16" id="KW-1185">Reference proteome</keyword>
<dbReference type="Ensembl" id="ENSORLT00000005293.2">
    <property type="protein sequence ID" value="ENSORLP00000005292.2"/>
    <property type="gene ID" value="ENSORLG00000004226.2"/>
</dbReference>
<dbReference type="InterPro" id="IPR017978">
    <property type="entry name" value="GPCR_3_C"/>
</dbReference>
<dbReference type="InterPro" id="IPR011500">
    <property type="entry name" value="GPCR_3_9-Cys_dom"/>
</dbReference>
<comment type="subcellular location">
    <subcellularLocation>
        <location evidence="1">Cell membrane</location>
        <topology evidence="1">Multi-pass membrane protein</topology>
    </subcellularLocation>
</comment>
<feature type="transmembrane region" description="Helical" evidence="13">
    <location>
        <begin position="704"/>
        <end position="722"/>
    </location>
</feature>
<evidence type="ECO:0000256" key="7">
    <source>
        <dbReference type="ARBA" id="ARBA00023136"/>
    </source>
</evidence>
<evidence type="ECO:0000256" key="1">
    <source>
        <dbReference type="ARBA" id="ARBA00004651"/>
    </source>
</evidence>
<dbReference type="Pfam" id="PF07562">
    <property type="entry name" value="NCD3G"/>
    <property type="match status" value="1"/>
</dbReference>
<comment type="similarity">
    <text evidence="11">Belongs to the G-protein coupled receptor 3 family. TAS1R subfamily.</text>
</comment>
<feature type="transmembrane region" description="Helical" evidence="13">
    <location>
        <begin position="591"/>
        <end position="614"/>
    </location>
</feature>
<dbReference type="CDD" id="cd06363">
    <property type="entry name" value="PBP1_taste_receptor"/>
    <property type="match status" value="1"/>
</dbReference>